<dbReference type="EMBL" id="AP027734">
    <property type="protein sequence ID" value="BDZ55177.1"/>
    <property type="molecule type" value="Genomic_DNA"/>
</dbReference>
<dbReference type="Gene3D" id="3.10.20.30">
    <property type="match status" value="1"/>
</dbReference>
<dbReference type="Proteomes" id="UP001321477">
    <property type="component" value="Chromosome"/>
</dbReference>
<dbReference type="SUPFAM" id="SSF54285">
    <property type="entry name" value="MoaD/ThiS"/>
    <property type="match status" value="1"/>
</dbReference>
<protein>
    <submittedName>
        <fullName evidence="1">Molybdopterin synthase sulfur carrier subunit</fullName>
    </submittedName>
</protein>
<evidence type="ECO:0000313" key="2">
    <source>
        <dbReference type="Proteomes" id="UP001321477"/>
    </source>
</evidence>
<evidence type="ECO:0000313" key="1">
    <source>
        <dbReference type="EMBL" id="BDZ55177.1"/>
    </source>
</evidence>
<gene>
    <name evidence="1" type="primary">moaD2</name>
    <name evidence="1" type="ORF">GCM10025870_22500</name>
</gene>
<dbReference type="InterPro" id="IPR012675">
    <property type="entry name" value="Beta-grasp_dom_sf"/>
</dbReference>
<dbReference type="InterPro" id="IPR016155">
    <property type="entry name" value="Mopterin_synth/thiamin_S_b"/>
</dbReference>
<reference evidence="2" key="1">
    <citation type="journal article" date="2019" name="Int. J. Syst. Evol. Microbiol.">
        <title>The Global Catalogue of Microorganisms (GCM) 10K type strain sequencing project: providing services to taxonomists for standard genome sequencing and annotation.</title>
        <authorList>
            <consortium name="The Broad Institute Genomics Platform"/>
            <consortium name="The Broad Institute Genome Sequencing Center for Infectious Disease"/>
            <person name="Wu L."/>
            <person name="Ma J."/>
        </authorList>
    </citation>
    <scope>NUCLEOTIDE SEQUENCE [LARGE SCALE GENOMIC DNA]</scope>
    <source>
        <strain evidence="2">NBRC 109019</strain>
    </source>
</reference>
<keyword evidence="2" id="KW-1185">Reference proteome</keyword>
<accession>A0ABM8H315</accession>
<dbReference type="Pfam" id="PF02597">
    <property type="entry name" value="ThiS"/>
    <property type="match status" value="1"/>
</dbReference>
<name>A0ABM8H315_9MICO</name>
<organism evidence="1 2">
    <name type="scientific">Agromyces marinus</name>
    <dbReference type="NCBI Taxonomy" id="1389020"/>
    <lineage>
        <taxon>Bacteria</taxon>
        <taxon>Bacillati</taxon>
        <taxon>Actinomycetota</taxon>
        <taxon>Actinomycetes</taxon>
        <taxon>Micrococcales</taxon>
        <taxon>Microbacteriaceae</taxon>
        <taxon>Agromyces</taxon>
    </lineage>
</organism>
<sequence length="87" mass="9155">MADTATVTTVQVRYFAAAAEAAATEEERLEFAGSTLGELRDALVERYGTPMARVVANGSFLLDGVVRRDPATPVGDRVDVLPPFAGG</sequence>
<dbReference type="CDD" id="cd17040">
    <property type="entry name" value="Ubl_MoaD_like"/>
    <property type="match status" value="1"/>
</dbReference>
<dbReference type="InterPro" id="IPR003749">
    <property type="entry name" value="ThiS/MoaD-like"/>
</dbReference>
<proteinExistence type="predicted"/>
<dbReference type="RefSeq" id="WP_234659998.1">
    <property type="nucleotide sequence ID" value="NZ_AP027734.1"/>
</dbReference>